<reference evidence="3 5" key="2">
    <citation type="submission" date="2020-07" db="EMBL/GenBank/DDBJ databases">
        <title>Sequencing the genomes of 1000 actinobacteria strains.</title>
        <authorList>
            <person name="Klenk H.-P."/>
        </authorList>
    </citation>
    <scope>NUCLEOTIDE SEQUENCE [LARGE SCALE GENOMIC DNA]</scope>
    <source>
        <strain evidence="3 5">DSM 10309</strain>
    </source>
</reference>
<protein>
    <submittedName>
        <fullName evidence="3">K+-sensing histidine kinase KdpD</fullName>
    </submittedName>
</protein>
<dbReference type="EMBL" id="JACGWW010000001">
    <property type="protein sequence ID" value="MBA8812118.1"/>
    <property type="molecule type" value="Genomic_DNA"/>
</dbReference>
<sequence>MAESENEPTEQSDGLRIFDDQSHDAAAAPATSRRLGVVVLVLSLVLLALDGIAVALLAADQVTPAASIALVTMLASIVVGVLALVAVALRRGRGYAVAAVLLSVLSNPFVLVYLLGRLLPSF</sequence>
<reference evidence="2 4" key="1">
    <citation type="submission" date="2019-07" db="EMBL/GenBank/DDBJ databases">
        <title>Whole genome shotgun sequence of Frigoribacterium faeni NBRC 103066.</title>
        <authorList>
            <person name="Hosoyama A."/>
            <person name="Uohara A."/>
            <person name="Ohji S."/>
            <person name="Ichikawa N."/>
        </authorList>
    </citation>
    <scope>NUCLEOTIDE SEQUENCE [LARGE SCALE GENOMIC DNA]</scope>
    <source>
        <strain evidence="2 4">NBRC 103066</strain>
    </source>
</reference>
<keyword evidence="1" id="KW-0472">Membrane</keyword>
<evidence type="ECO:0000313" key="2">
    <source>
        <dbReference type="EMBL" id="GEK83855.1"/>
    </source>
</evidence>
<keyword evidence="1" id="KW-1133">Transmembrane helix</keyword>
<feature type="transmembrane region" description="Helical" evidence="1">
    <location>
        <begin position="96"/>
        <end position="116"/>
    </location>
</feature>
<dbReference type="Proteomes" id="UP000321154">
    <property type="component" value="Unassembled WGS sequence"/>
</dbReference>
<evidence type="ECO:0000256" key="1">
    <source>
        <dbReference type="SAM" id="Phobius"/>
    </source>
</evidence>
<keyword evidence="3" id="KW-0808">Transferase</keyword>
<name>A0A7W3JFW7_9MICO</name>
<dbReference type="Proteomes" id="UP000522688">
    <property type="component" value="Unassembled WGS sequence"/>
</dbReference>
<dbReference type="AlphaFoldDB" id="A0A7W3JFW7"/>
<comment type="caution">
    <text evidence="3">The sequence shown here is derived from an EMBL/GenBank/DDBJ whole genome shotgun (WGS) entry which is preliminary data.</text>
</comment>
<evidence type="ECO:0000313" key="3">
    <source>
        <dbReference type="EMBL" id="MBA8812118.1"/>
    </source>
</evidence>
<organism evidence="3 5">
    <name type="scientific">Frigoribacterium faeni</name>
    <dbReference type="NCBI Taxonomy" id="145483"/>
    <lineage>
        <taxon>Bacteria</taxon>
        <taxon>Bacillati</taxon>
        <taxon>Actinomycetota</taxon>
        <taxon>Actinomycetes</taxon>
        <taxon>Micrococcales</taxon>
        <taxon>Microbacteriaceae</taxon>
        <taxon>Frigoribacterium</taxon>
    </lineage>
</organism>
<keyword evidence="4" id="KW-1185">Reference proteome</keyword>
<proteinExistence type="predicted"/>
<gene>
    <name evidence="3" type="ORF">FB463_000342</name>
    <name evidence="2" type="ORF">FFA01_21640</name>
</gene>
<dbReference type="EMBL" id="BJUV01000021">
    <property type="protein sequence ID" value="GEK83855.1"/>
    <property type="molecule type" value="Genomic_DNA"/>
</dbReference>
<accession>A0A7W3JFW7</accession>
<dbReference type="GO" id="GO:0016301">
    <property type="term" value="F:kinase activity"/>
    <property type="evidence" value="ECO:0007669"/>
    <property type="project" value="UniProtKB-KW"/>
</dbReference>
<dbReference type="RefSeq" id="WP_146855981.1">
    <property type="nucleotide sequence ID" value="NZ_BAAAHR010000002.1"/>
</dbReference>
<keyword evidence="3" id="KW-0418">Kinase</keyword>
<evidence type="ECO:0000313" key="5">
    <source>
        <dbReference type="Proteomes" id="UP000522688"/>
    </source>
</evidence>
<feature type="transmembrane region" description="Helical" evidence="1">
    <location>
        <begin position="65"/>
        <end position="89"/>
    </location>
</feature>
<evidence type="ECO:0000313" key="4">
    <source>
        <dbReference type="Proteomes" id="UP000321154"/>
    </source>
</evidence>
<keyword evidence="1" id="KW-0812">Transmembrane</keyword>
<feature type="transmembrane region" description="Helical" evidence="1">
    <location>
        <begin position="35"/>
        <end position="59"/>
    </location>
</feature>